<dbReference type="GO" id="GO:0102573">
    <property type="term" value="F:aminodeoxyfutalosine synthase activity"/>
    <property type="evidence" value="ECO:0007669"/>
    <property type="project" value="UniProtKB-EC"/>
</dbReference>
<keyword evidence="2 6" id="KW-0949">S-adenosyl-L-methionine</keyword>
<keyword evidence="6" id="KW-0474">Menaquinone biosynthesis</keyword>
<dbReference type="EC" id="2.5.1.120" evidence="6"/>
<evidence type="ECO:0000256" key="8">
    <source>
        <dbReference type="PIRSR" id="PIRSR004762-2"/>
    </source>
</evidence>
<comment type="function">
    <text evidence="6">Radical SAM enzyme that catalyzes the addition of the adenosyl radical to the double bond of 3-[(1-carboxyvinyl)oxy]benzoate, leading to aminodeoxyfutalosine (AFL), a key intermediate in the formation of menaquinone (MK, vitamin K2) from chorismate.</text>
</comment>
<dbReference type="PANTHER" id="PTHR43076:SF7">
    <property type="entry name" value="AMINODEOXYFUTALOSINE SYNTHASE"/>
    <property type="match status" value="1"/>
</dbReference>
<comment type="caution">
    <text evidence="10">The sequence shown here is derived from an EMBL/GenBank/DDBJ whole genome shotgun (WGS) entry which is preliminary data.</text>
</comment>
<sequence length="367" mass="41675">MNIAVDHNISSIYEKVLAGQRLSREDGLALMESSDLLTLGYLARWVKERKTKDSVFFNVNRHLNMTNVCVSRCKFCAFSRDRDDPDAYTMSIEEAVEKARNSLSLGITELHIVNGLHPDLPFSYYVETVRRLEEEFPHVHIQAFTAVEIKHFADLSGLSFQDVLLTLKEAGLGSLPGGGAEILDDGIRREVCSRKASAKEWLEIMRTAHRLGFRSNATMLYGHIESPENRIDHLIKLRELQDETGGFQSFIPLPFHPKNTPLGKMTGARRPTAYEDLKMLSISRLMLDNFDHIKAFWIMLDPKIAQLSLDFGVDDLDGTVVEEKITHSAGAETEEAMAKSELINMIREMKRTPVERDTLYNVLEVYN</sequence>
<feature type="binding site" evidence="6 7">
    <location>
        <position position="76"/>
    </location>
    <ligand>
        <name>[4Fe-4S] cluster</name>
        <dbReference type="ChEBI" id="CHEBI:49883"/>
        <note>4Fe-4S-S-AdoMet</note>
    </ligand>
</feature>
<proteinExistence type="inferred from homology"/>
<dbReference type="Pfam" id="PF19288">
    <property type="entry name" value="CofH_C"/>
    <property type="match status" value="1"/>
</dbReference>
<name>A0A6V8NWR6_9ACTN</name>
<feature type="binding site" evidence="8">
    <location>
        <position position="181"/>
    </location>
    <ligand>
        <name>S-adenosyl-L-methionine</name>
        <dbReference type="ChEBI" id="CHEBI:59789"/>
    </ligand>
</feature>
<feature type="binding site" evidence="6 7">
    <location>
        <position position="69"/>
    </location>
    <ligand>
        <name>[4Fe-4S] cluster</name>
        <dbReference type="ChEBI" id="CHEBI:49883"/>
        <note>4Fe-4S-S-AdoMet</note>
    </ligand>
</feature>
<dbReference type="EMBL" id="BLRW01000034">
    <property type="protein sequence ID" value="GFP22946.1"/>
    <property type="molecule type" value="Genomic_DNA"/>
</dbReference>
<dbReference type="CDD" id="cd01335">
    <property type="entry name" value="Radical_SAM"/>
    <property type="match status" value="1"/>
</dbReference>
<dbReference type="GO" id="GO:0009234">
    <property type="term" value="P:menaquinone biosynthetic process"/>
    <property type="evidence" value="ECO:0007669"/>
    <property type="project" value="UniProtKB-UniRule"/>
</dbReference>
<comment type="catalytic activity">
    <reaction evidence="6">
        <text>3-[(1-carboxyvinyl)-oxy]benzoate + S-adenosyl-L-methionine + H2O = 6-amino-6-deoxyfutalosine + hydrogencarbonate + L-methionine + H(+)</text>
        <dbReference type="Rhea" id="RHEA:33075"/>
        <dbReference type="ChEBI" id="CHEBI:15377"/>
        <dbReference type="ChEBI" id="CHEBI:15378"/>
        <dbReference type="ChEBI" id="CHEBI:17544"/>
        <dbReference type="ChEBI" id="CHEBI:57844"/>
        <dbReference type="ChEBI" id="CHEBI:59789"/>
        <dbReference type="ChEBI" id="CHEBI:64286"/>
        <dbReference type="ChEBI" id="CHEBI:76981"/>
        <dbReference type="EC" id="2.5.1.120"/>
    </reaction>
</comment>
<dbReference type="InterPro" id="IPR020050">
    <property type="entry name" value="FO_synthase_su2"/>
</dbReference>
<protein>
    <recommendedName>
        <fullName evidence="6">Aminodeoxyfutalosine synthase</fullName>
        <shortName evidence="6">AFL synthase</shortName>
        <shortName evidence="6">Aminofutalosine synthase</shortName>
        <ecNumber evidence="6">2.5.1.120</ecNumber>
    </recommendedName>
    <alternativeName>
        <fullName evidence="6">Menaquinone biosynthetic enzyme MqnE</fullName>
    </alternativeName>
</protein>
<comment type="cofactor">
    <cofactor evidence="6 7">
        <name>[4Fe-4S] cluster</name>
        <dbReference type="ChEBI" id="CHEBI:49883"/>
    </cofactor>
    <text evidence="6 7">Binds 1 [4Fe-4S] cluster. The cluster is coordinated with 3 cysteines and an exchangeable S-adenosyl-L-methionine.</text>
</comment>
<dbReference type="HAMAP" id="MF_00993">
    <property type="entry name" value="MqnE"/>
    <property type="match status" value="1"/>
</dbReference>
<keyword evidence="5 6" id="KW-0411">Iron-sulfur</keyword>
<feature type="binding site" evidence="6 7">
    <location>
        <position position="73"/>
    </location>
    <ligand>
        <name>[4Fe-4S] cluster</name>
        <dbReference type="ChEBI" id="CHEBI:49883"/>
        <note>4Fe-4S-S-AdoMet</note>
    </ligand>
</feature>
<evidence type="ECO:0000256" key="6">
    <source>
        <dbReference type="HAMAP-Rule" id="MF_00993"/>
    </source>
</evidence>
<evidence type="ECO:0000256" key="1">
    <source>
        <dbReference type="ARBA" id="ARBA00022485"/>
    </source>
</evidence>
<feature type="binding site" evidence="8">
    <location>
        <position position="75"/>
    </location>
    <ligand>
        <name>S-adenosyl-L-methionine</name>
        <dbReference type="ChEBI" id="CHEBI:59789"/>
    </ligand>
</feature>
<organism evidence="10 14">
    <name type="scientific">Candidatus Hakubella thermalkaliphila</name>
    <dbReference type="NCBI Taxonomy" id="2754717"/>
    <lineage>
        <taxon>Bacteria</taxon>
        <taxon>Bacillati</taxon>
        <taxon>Actinomycetota</taxon>
        <taxon>Actinomycetota incertae sedis</taxon>
        <taxon>Candidatus Hakubellales</taxon>
        <taxon>Candidatus Hakubellaceae</taxon>
        <taxon>Candidatus Hakubella</taxon>
    </lineage>
</organism>
<comment type="similarity">
    <text evidence="6">Belongs to the radical SAM superfamily. MqnE family.</text>
</comment>
<reference evidence="13 14" key="1">
    <citation type="journal article" date="2020" name="Front. Microbiol.">
        <title>Single-cell genomics of novel Actinobacteria with the Wood-Ljungdahl pathway discovered in a serpentinizing system.</title>
        <authorList>
            <person name="Merino N."/>
            <person name="Kawai M."/>
            <person name="Boyd E.S."/>
            <person name="Colman D.R."/>
            <person name="McGlynn S.E."/>
            <person name="Nealson K.H."/>
            <person name="Kurokawa K."/>
            <person name="Hongoh Y."/>
        </authorList>
    </citation>
    <scope>NUCLEOTIDE SEQUENCE [LARGE SCALE GENOMIC DNA]</scope>
    <source>
        <strain evidence="10 14">S09_30</strain>
        <strain evidence="11 15">S34</strain>
        <strain evidence="12 13">S47</strain>
    </source>
</reference>
<accession>A0A6V8NWR6</accession>
<dbReference type="SFLD" id="SFLDG01389">
    <property type="entry name" value="menaquinone_synthsis_involved"/>
    <property type="match status" value="1"/>
</dbReference>
<dbReference type="InterPro" id="IPR007197">
    <property type="entry name" value="rSAM"/>
</dbReference>
<evidence type="ECO:0000259" key="9">
    <source>
        <dbReference type="PROSITE" id="PS51918"/>
    </source>
</evidence>
<dbReference type="InterPro" id="IPR022432">
    <property type="entry name" value="MqnE"/>
</dbReference>
<dbReference type="SFLD" id="SFLDF00343">
    <property type="entry name" value="aminofutalosine_synthase_(mqnE"/>
    <property type="match status" value="1"/>
</dbReference>
<dbReference type="Proteomes" id="UP000588083">
    <property type="component" value="Unassembled WGS sequence"/>
</dbReference>
<evidence type="ECO:0000313" key="13">
    <source>
        <dbReference type="Proteomes" id="UP000569018"/>
    </source>
</evidence>
<dbReference type="PIRSF" id="PIRSF004762">
    <property type="entry name" value="CHP00423"/>
    <property type="match status" value="1"/>
</dbReference>
<dbReference type="InterPro" id="IPR034405">
    <property type="entry name" value="F420"/>
</dbReference>
<dbReference type="EMBL" id="BLSD01000021">
    <property type="protein sequence ID" value="GFP38906.1"/>
    <property type="molecule type" value="Genomic_DNA"/>
</dbReference>
<evidence type="ECO:0000256" key="5">
    <source>
        <dbReference type="ARBA" id="ARBA00023014"/>
    </source>
</evidence>
<dbReference type="InterPro" id="IPR058240">
    <property type="entry name" value="rSAM_sf"/>
</dbReference>
<keyword evidence="4 6" id="KW-0408">Iron</keyword>
<dbReference type="SUPFAM" id="SSF102114">
    <property type="entry name" value="Radical SAM enzymes"/>
    <property type="match status" value="1"/>
</dbReference>
<evidence type="ECO:0000256" key="4">
    <source>
        <dbReference type="ARBA" id="ARBA00023004"/>
    </source>
</evidence>
<keyword evidence="15" id="KW-1185">Reference proteome</keyword>
<keyword evidence="3 6" id="KW-0479">Metal-binding</keyword>
<dbReference type="Gene3D" id="3.20.20.70">
    <property type="entry name" value="Aldolase class I"/>
    <property type="match status" value="1"/>
</dbReference>
<dbReference type="NCBIfam" id="TIGR00423">
    <property type="entry name" value="CofH family radical SAM protein"/>
    <property type="match status" value="1"/>
</dbReference>
<gene>
    <name evidence="6" type="primary">mqnE</name>
    <name evidence="10" type="ORF">HKBW3S09_00413</name>
    <name evidence="11" type="ORF">HKBW3S34_01325</name>
    <name evidence="12" type="ORF">HKBW3S47_00606</name>
</gene>
<keyword evidence="1 6" id="KW-0004">4Fe-4S</keyword>
<dbReference type="GO" id="GO:0051539">
    <property type="term" value="F:4 iron, 4 sulfur cluster binding"/>
    <property type="evidence" value="ECO:0007669"/>
    <property type="project" value="UniProtKB-KW"/>
</dbReference>
<dbReference type="InterPro" id="IPR045567">
    <property type="entry name" value="CofH/MnqC-like_C"/>
</dbReference>
<dbReference type="PROSITE" id="PS51918">
    <property type="entry name" value="RADICAL_SAM"/>
    <property type="match status" value="1"/>
</dbReference>
<dbReference type="Proteomes" id="UP000569018">
    <property type="component" value="Unassembled WGS sequence"/>
</dbReference>
<evidence type="ECO:0000256" key="7">
    <source>
        <dbReference type="PIRSR" id="PIRSR004762-1"/>
    </source>
</evidence>
<dbReference type="SFLD" id="SFLDG01388">
    <property type="entry name" value="7_8-didemethyl-8-hydroxy-5-dea"/>
    <property type="match status" value="1"/>
</dbReference>
<dbReference type="GO" id="GO:0044689">
    <property type="term" value="F:7,8-didemethyl-8-hydroxy-5-deazariboflavin synthase activity"/>
    <property type="evidence" value="ECO:0007669"/>
    <property type="project" value="TreeGrafter"/>
</dbReference>
<comment type="pathway">
    <text evidence="6">Quinol/quinone metabolism; menaquinone biosynthesis.</text>
</comment>
<evidence type="ECO:0000313" key="12">
    <source>
        <dbReference type="EMBL" id="GFP38906.1"/>
    </source>
</evidence>
<dbReference type="Pfam" id="PF04055">
    <property type="entry name" value="Radical_SAM"/>
    <property type="match status" value="1"/>
</dbReference>
<evidence type="ECO:0000313" key="15">
    <source>
        <dbReference type="Proteomes" id="UP000588083"/>
    </source>
</evidence>
<dbReference type="AlphaFoldDB" id="A0A6V8NWR6"/>
<dbReference type="SFLD" id="SFLDG01064">
    <property type="entry name" value="F420__menaquinone_cofactor_bio"/>
    <property type="match status" value="1"/>
</dbReference>
<dbReference type="NCBIfam" id="TIGR03700">
    <property type="entry name" value="mena_SCO4494"/>
    <property type="match status" value="1"/>
</dbReference>
<dbReference type="InterPro" id="IPR006638">
    <property type="entry name" value="Elp3/MiaA/NifB-like_rSAM"/>
</dbReference>
<evidence type="ECO:0000313" key="10">
    <source>
        <dbReference type="EMBL" id="GFP22946.1"/>
    </source>
</evidence>
<dbReference type="UniPathway" id="UPA00079"/>
<dbReference type="SFLD" id="SFLDF00342">
    <property type="entry name" value="cyclic_dehypoxanthine_futalosi"/>
    <property type="match status" value="1"/>
</dbReference>
<dbReference type="SMART" id="SM00729">
    <property type="entry name" value="Elp3"/>
    <property type="match status" value="1"/>
</dbReference>
<dbReference type="Proteomes" id="UP000585609">
    <property type="component" value="Unassembled WGS sequence"/>
</dbReference>
<dbReference type="GO" id="GO:0005506">
    <property type="term" value="F:iron ion binding"/>
    <property type="evidence" value="ECO:0007669"/>
    <property type="project" value="UniProtKB-UniRule"/>
</dbReference>
<dbReference type="SFLD" id="SFLDS00029">
    <property type="entry name" value="Radical_SAM"/>
    <property type="match status" value="1"/>
</dbReference>
<dbReference type="RefSeq" id="WP_258189815.1">
    <property type="nucleotide sequence ID" value="NZ_BLRZ01000064.1"/>
</dbReference>
<dbReference type="InterPro" id="IPR013785">
    <property type="entry name" value="Aldolase_TIM"/>
</dbReference>
<dbReference type="PANTHER" id="PTHR43076">
    <property type="entry name" value="FO SYNTHASE (COFH)"/>
    <property type="match status" value="1"/>
</dbReference>
<keyword evidence="6" id="KW-0808">Transferase</keyword>
<evidence type="ECO:0000313" key="14">
    <source>
        <dbReference type="Proteomes" id="UP000585609"/>
    </source>
</evidence>
<evidence type="ECO:0000313" key="11">
    <source>
        <dbReference type="EMBL" id="GFP30404.1"/>
    </source>
</evidence>
<feature type="domain" description="Radical SAM core" evidence="9">
    <location>
        <begin position="55"/>
        <end position="291"/>
    </location>
</feature>
<dbReference type="EMBL" id="BLRZ01000064">
    <property type="protein sequence ID" value="GFP30404.1"/>
    <property type="molecule type" value="Genomic_DNA"/>
</dbReference>
<evidence type="ECO:0000256" key="3">
    <source>
        <dbReference type="ARBA" id="ARBA00022723"/>
    </source>
</evidence>
<evidence type="ECO:0000256" key="2">
    <source>
        <dbReference type="ARBA" id="ARBA00022691"/>
    </source>
</evidence>